<name>A0ABT1HCB2_9NOCA</name>
<dbReference type="InterPro" id="IPR036663">
    <property type="entry name" value="Fumarylacetoacetase_C_sf"/>
</dbReference>
<evidence type="ECO:0000313" key="4">
    <source>
        <dbReference type="EMBL" id="MCP2175562.1"/>
    </source>
</evidence>
<dbReference type="PANTHER" id="PTHR42796">
    <property type="entry name" value="FUMARYLACETOACETATE HYDROLASE DOMAIN-CONTAINING PROTEIN 2A-RELATED"/>
    <property type="match status" value="1"/>
</dbReference>
<evidence type="ECO:0000313" key="5">
    <source>
        <dbReference type="Proteomes" id="UP001206895"/>
    </source>
</evidence>
<keyword evidence="2" id="KW-0479">Metal-binding</keyword>
<evidence type="ECO:0000256" key="2">
    <source>
        <dbReference type="ARBA" id="ARBA00022723"/>
    </source>
</evidence>
<feature type="domain" description="Fumarylacetoacetase-like C-terminal" evidence="3">
    <location>
        <begin position="72"/>
        <end position="314"/>
    </location>
</feature>
<dbReference type="PANTHER" id="PTHR42796:SF4">
    <property type="entry name" value="FUMARYLACETOACETATE HYDROLASE DOMAIN-CONTAINING PROTEIN 2A"/>
    <property type="match status" value="1"/>
</dbReference>
<comment type="caution">
    <text evidence="4">The sequence shown here is derived from an EMBL/GenBank/DDBJ whole genome shotgun (WGS) entry which is preliminary data.</text>
</comment>
<evidence type="ECO:0000256" key="1">
    <source>
        <dbReference type="ARBA" id="ARBA00010211"/>
    </source>
</evidence>
<dbReference type="RefSeq" id="WP_253660616.1">
    <property type="nucleotide sequence ID" value="NZ_BAAAJQ010000001.1"/>
</dbReference>
<dbReference type="Proteomes" id="UP001206895">
    <property type="component" value="Unassembled WGS sequence"/>
</dbReference>
<dbReference type="Gene3D" id="3.90.850.10">
    <property type="entry name" value="Fumarylacetoacetase-like, C-terminal domain"/>
    <property type="match status" value="1"/>
</dbReference>
<reference evidence="4 5" key="1">
    <citation type="submission" date="2022-06" db="EMBL/GenBank/DDBJ databases">
        <title>Genomic Encyclopedia of Archaeal and Bacterial Type Strains, Phase II (KMG-II): from individual species to whole genera.</title>
        <authorList>
            <person name="Goeker M."/>
        </authorList>
    </citation>
    <scope>NUCLEOTIDE SEQUENCE [LARGE SCALE GENOMIC DNA]</scope>
    <source>
        <strain evidence="4 5">DSM 44693</strain>
    </source>
</reference>
<dbReference type="Pfam" id="PF01557">
    <property type="entry name" value="FAA_hydrolase"/>
    <property type="match status" value="1"/>
</dbReference>
<dbReference type="EMBL" id="JAMTCJ010000002">
    <property type="protein sequence ID" value="MCP2175562.1"/>
    <property type="molecule type" value="Genomic_DNA"/>
</dbReference>
<accession>A0ABT1HCB2</accession>
<gene>
    <name evidence="4" type="ORF">LX13_001381</name>
</gene>
<protein>
    <submittedName>
        <fullName evidence="4">2-keto-4-pentenoate hydratase/2-oxohepta-3-ene-1,7-dioic acid hydratase (Catechol pathway)</fullName>
    </submittedName>
</protein>
<sequence length="318" mass="34596">MAIHLSRFATGEAVRWGVVSPAGITELEGHYPTTAELLENGRDDWTAAASRPPTHQADAVEMRSPITTPCRVLCQGANFRQHAIDSGMDPDNRAFNLFFDKTDASVTGPHSPVTRPAHVQLLDHEIELALVIGKAITEPVTITEESLREYVVALTIANDVSARDVQLPQGQFLKGKSYRGFCPLGPVLAILEDADYDRLDDLVLSLHVNGDLRQTDTTANFVYRPAESLSELSTFSDMAVGDVLLTGTPHGTAAKSPPALVRRFATAALPEHIMWKLFIRRNLDGPFLKPGDTVTATIRSSDGAIDLGEQRTPIVAPR</sequence>
<keyword evidence="5" id="KW-1185">Reference proteome</keyword>
<comment type="similarity">
    <text evidence="1">Belongs to the FAH family.</text>
</comment>
<proteinExistence type="inferred from homology"/>
<dbReference type="SUPFAM" id="SSF56529">
    <property type="entry name" value="FAH"/>
    <property type="match status" value="1"/>
</dbReference>
<dbReference type="InterPro" id="IPR051121">
    <property type="entry name" value="FAH"/>
</dbReference>
<dbReference type="InterPro" id="IPR011234">
    <property type="entry name" value="Fumarylacetoacetase-like_C"/>
</dbReference>
<organism evidence="4 5">
    <name type="scientific">Williamsia maris</name>
    <dbReference type="NCBI Taxonomy" id="72806"/>
    <lineage>
        <taxon>Bacteria</taxon>
        <taxon>Bacillati</taxon>
        <taxon>Actinomycetota</taxon>
        <taxon>Actinomycetes</taxon>
        <taxon>Mycobacteriales</taxon>
        <taxon>Nocardiaceae</taxon>
        <taxon>Williamsia</taxon>
    </lineage>
</organism>
<evidence type="ECO:0000259" key="3">
    <source>
        <dbReference type="Pfam" id="PF01557"/>
    </source>
</evidence>